<feature type="compositionally biased region" description="Basic and acidic residues" evidence="1">
    <location>
        <begin position="262"/>
        <end position="275"/>
    </location>
</feature>
<name>A0A2A9MNT7_BESBE</name>
<feature type="compositionally biased region" description="Basic and acidic residues" evidence="1">
    <location>
        <begin position="236"/>
        <end position="248"/>
    </location>
</feature>
<feature type="compositionally biased region" description="Low complexity" evidence="1">
    <location>
        <begin position="290"/>
        <end position="307"/>
    </location>
</feature>
<organism evidence="2 3">
    <name type="scientific">Besnoitia besnoiti</name>
    <name type="common">Apicomplexan protozoan</name>
    <dbReference type="NCBI Taxonomy" id="94643"/>
    <lineage>
        <taxon>Eukaryota</taxon>
        <taxon>Sar</taxon>
        <taxon>Alveolata</taxon>
        <taxon>Apicomplexa</taxon>
        <taxon>Conoidasida</taxon>
        <taxon>Coccidia</taxon>
        <taxon>Eucoccidiorida</taxon>
        <taxon>Eimeriorina</taxon>
        <taxon>Sarcocystidae</taxon>
        <taxon>Besnoitia</taxon>
    </lineage>
</organism>
<dbReference type="VEuPathDB" id="ToxoDB:BESB_006020"/>
<reference evidence="2 3" key="1">
    <citation type="submission" date="2017-09" db="EMBL/GenBank/DDBJ databases">
        <title>Genome sequencing of Besnoitia besnoiti strain Bb-Ger1.</title>
        <authorList>
            <person name="Schares G."/>
            <person name="Venepally P."/>
            <person name="Lorenzi H.A."/>
        </authorList>
    </citation>
    <scope>NUCLEOTIDE SEQUENCE [LARGE SCALE GENOMIC DNA]</scope>
    <source>
        <strain evidence="2 3">Bb-Ger1</strain>
    </source>
</reference>
<feature type="compositionally biased region" description="Basic and acidic residues" evidence="1">
    <location>
        <begin position="36"/>
        <end position="45"/>
    </location>
</feature>
<dbReference type="AlphaFoldDB" id="A0A2A9MNT7"/>
<evidence type="ECO:0000313" key="3">
    <source>
        <dbReference type="Proteomes" id="UP000224006"/>
    </source>
</evidence>
<feature type="compositionally biased region" description="Pro residues" evidence="1">
    <location>
        <begin position="138"/>
        <end position="148"/>
    </location>
</feature>
<dbReference type="RefSeq" id="XP_029222270.1">
    <property type="nucleotide sequence ID" value="XM_029359357.1"/>
</dbReference>
<dbReference type="EMBL" id="NWUJ01000001">
    <property type="protein sequence ID" value="PFH38261.1"/>
    <property type="molecule type" value="Genomic_DNA"/>
</dbReference>
<feature type="compositionally biased region" description="Low complexity" evidence="1">
    <location>
        <begin position="249"/>
        <end position="261"/>
    </location>
</feature>
<accession>A0A2A9MNT7</accession>
<feature type="compositionally biased region" description="Low complexity" evidence="1">
    <location>
        <begin position="149"/>
        <end position="168"/>
    </location>
</feature>
<proteinExistence type="predicted"/>
<feature type="region of interest" description="Disordered" evidence="1">
    <location>
        <begin position="466"/>
        <end position="486"/>
    </location>
</feature>
<evidence type="ECO:0000256" key="1">
    <source>
        <dbReference type="SAM" id="MobiDB-lite"/>
    </source>
</evidence>
<feature type="region of interest" description="Disordered" evidence="1">
    <location>
        <begin position="361"/>
        <end position="445"/>
    </location>
</feature>
<protein>
    <submittedName>
        <fullName evidence="2">Uncharacterized protein</fullName>
    </submittedName>
</protein>
<gene>
    <name evidence="2" type="ORF">BESB_006020</name>
</gene>
<evidence type="ECO:0000313" key="2">
    <source>
        <dbReference type="EMBL" id="PFH38261.1"/>
    </source>
</evidence>
<dbReference type="Proteomes" id="UP000224006">
    <property type="component" value="Chromosome I"/>
</dbReference>
<feature type="region of interest" description="Disordered" evidence="1">
    <location>
        <begin position="225"/>
        <end position="307"/>
    </location>
</feature>
<comment type="caution">
    <text evidence="2">The sequence shown here is derived from an EMBL/GenBank/DDBJ whole genome shotgun (WGS) entry which is preliminary data.</text>
</comment>
<feature type="region of interest" description="Disordered" evidence="1">
    <location>
        <begin position="1"/>
        <end position="200"/>
    </location>
</feature>
<dbReference type="KEGG" id="bbes:BESB_006020"/>
<sequence>MEGEEENARPEVCLNSSSGVLPREEAPSSLKRRRERQMENCDEMPRASSPSVSPRLTAAMVVAGEAGGALAGQQKQSVRKKARDEIRLPSSPTSSTHECPSSSASSPYSSSRPSFPSSSSVSSSPSPSCTPSGTPIEAPTPPSSPHCPPSQACESSFSASPSHAASSSVLGAPEASAASRSSGLPPDTRGERRDGCLPSVAPKTRRFRAMFFDFGLDLLLDSALKSPASSQENQNPDERGEGPRDCSRSSRSSPLALSAARRAPDEGSACREHTIFDASQTSSLQESRDTSSSAQSASASPRRSALNASQSLRLIQHQLPRLLSNMRAPDDEVERAALRLRENADESEACQLLSRDKVRCEKTGPARSTPLSRSFAGGARGEAPPRAEENGNDSGLGQWTGEERTMQTTGADGNGERGDDDTSSCALSKWGMREEREGYSQMSASGVEESASQVNFEVFSQLLSSVSQPVTEGRLAEGAATDHDAG</sequence>
<feature type="compositionally biased region" description="Low complexity" evidence="1">
    <location>
        <begin position="89"/>
        <end position="135"/>
    </location>
</feature>
<dbReference type="GeneID" id="40305665"/>
<keyword evidence="3" id="KW-1185">Reference proteome</keyword>